<protein>
    <submittedName>
        <fullName evidence="1">Uncharacterized protein</fullName>
    </submittedName>
</protein>
<dbReference type="PANTHER" id="PTHR28096">
    <property type="entry name" value="PROTEIN FAF1"/>
    <property type="match status" value="1"/>
</dbReference>
<dbReference type="PANTHER" id="PTHR28096:SF1">
    <property type="entry name" value="PROTEIN FAF1"/>
    <property type="match status" value="1"/>
</dbReference>
<proteinExistence type="predicted"/>
<dbReference type="EMBL" id="KV451280">
    <property type="protein sequence ID" value="OAY21305.1"/>
    <property type="molecule type" value="Genomic_DNA"/>
</dbReference>
<sequence>MKKRNQTSDTMDSKDRDWDFKKVMKDIEFLDASHMTWKERKELENQKVVSLGGKVRSVYLAKHTP</sequence>
<accession>A0A199U982</accession>
<reference evidence="1" key="1">
    <citation type="submission" date="2016-02" db="EMBL/GenBank/DDBJ databases">
        <title>WGS assembly of Manihot esculenta.</title>
        <authorList>
            <person name="Bredeson J.V."/>
            <person name="Prochnik S.E."/>
            <person name="Lyons J.B."/>
            <person name="Schmutz J."/>
            <person name="Grimwood J."/>
            <person name="Vrebalov J."/>
            <person name="Bart R.S."/>
            <person name="Amuge T."/>
            <person name="Ferguson M.E."/>
            <person name="Green R."/>
            <person name="Putnam N."/>
            <person name="Stites J."/>
            <person name="Rounsley S."/>
            <person name="Rokhsar D.S."/>
        </authorList>
    </citation>
    <scope>NUCLEOTIDE SEQUENCE [LARGE SCALE GENOMIC DNA]</scope>
    <source>
        <tissue evidence="1">Leaf</tissue>
    </source>
</reference>
<name>A0A199U982_MANES</name>
<organism evidence="1">
    <name type="scientific">Manihot esculenta</name>
    <name type="common">Cassava</name>
    <name type="synonym">Jatropha manihot</name>
    <dbReference type="NCBI Taxonomy" id="3983"/>
    <lineage>
        <taxon>Eukaryota</taxon>
        <taxon>Viridiplantae</taxon>
        <taxon>Streptophyta</taxon>
        <taxon>Embryophyta</taxon>
        <taxon>Tracheophyta</taxon>
        <taxon>Spermatophyta</taxon>
        <taxon>Magnoliopsida</taxon>
        <taxon>eudicotyledons</taxon>
        <taxon>Gunneridae</taxon>
        <taxon>Pentapetalae</taxon>
        <taxon>rosids</taxon>
        <taxon>fabids</taxon>
        <taxon>Malpighiales</taxon>
        <taxon>Euphorbiaceae</taxon>
        <taxon>Crotonoideae</taxon>
        <taxon>Manihoteae</taxon>
        <taxon>Manihot</taxon>
    </lineage>
</organism>
<dbReference type="InterPro" id="IPR027973">
    <property type="entry name" value="FSAF1-like"/>
</dbReference>
<evidence type="ECO:0000313" key="1">
    <source>
        <dbReference type="EMBL" id="OAY21305.1"/>
    </source>
</evidence>
<dbReference type="InterPro" id="IPR053030">
    <property type="entry name" value="Ribosomal_biogenesis_FAF1-like"/>
</dbReference>
<gene>
    <name evidence="1" type="ORF">MANES_S099300</name>
</gene>
<dbReference type="Pfam" id="PF15375">
    <property type="entry name" value="FSAF1"/>
    <property type="match status" value="1"/>
</dbReference>
<dbReference type="AlphaFoldDB" id="A0A199U982"/>